<evidence type="ECO:0000313" key="1">
    <source>
        <dbReference type="EMBL" id="CAF9904411.1"/>
    </source>
</evidence>
<accession>A0A8H3ECP8</accession>
<keyword evidence="2" id="KW-1185">Reference proteome</keyword>
<dbReference type="OrthoDB" id="5312632at2759"/>
<name>A0A8H3ECP8_9LECA</name>
<proteinExistence type="predicted"/>
<dbReference type="Proteomes" id="UP000664534">
    <property type="component" value="Unassembled WGS sequence"/>
</dbReference>
<comment type="caution">
    <text evidence="1">The sequence shown here is derived from an EMBL/GenBank/DDBJ whole genome shotgun (WGS) entry which is preliminary data.</text>
</comment>
<dbReference type="AlphaFoldDB" id="A0A8H3ECP8"/>
<protein>
    <submittedName>
        <fullName evidence="1">Uncharacterized protein</fullName>
    </submittedName>
</protein>
<sequence length="347" mass="40059">MAAIKRLVTLSLADLEKYPTLTDRYAATLPFSDIDAPCECSRWHDYSDKVYYRGVCKPPKCRVPIWWPRMKAKCIKQTGERWSWFSSARKLDDERGERLGTLGYLPWEVRQEIWRALFCADTFYDDIHEFRREMILETNLDGNICPPIFPLDRSRHYGMRFASPSTKAEFEHYYLTKTVFSSWDPTVLEGFLNRLSAYQKSLVRSLVLIIFPSMISNSRASDDVNDWVDICARLPRNLVSIQFGVVDWTLRCVETGGQFFMLDNGSPRLHQTITLLEILGKRARRCANRANIGLHGCFNGPEDVAREGGELIGVFNELEPWSANWLEWWEGATKFDLDDGELASNVA</sequence>
<reference evidence="1" key="1">
    <citation type="submission" date="2021-03" db="EMBL/GenBank/DDBJ databases">
        <authorList>
            <person name="Tagirdzhanova G."/>
        </authorList>
    </citation>
    <scope>NUCLEOTIDE SEQUENCE</scope>
</reference>
<organism evidence="1 2">
    <name type="scientific">Imshaugia aleurites</name>
    <dbReference type="NCBI Taxonomy" id="172621"/>
    <lineage>
        <taxon>Eukaryota</taxon>
        <taxon>Fungi</taxon>
        <taxon>Dikarya</taxon>
        <taxon>Ascomycota</taxon>
        <taxon>Pezizomycotina</taxon>
        <taxon>Lecanoromycetes</taxon>
        <taxon>OSLEUM clade</taxon>
        <taxon>Lecanoromycetidae</taxon>
        <taxon>Lecanorales</taxon>
        <taxon>Lecanorineae</taxon>
        <taxon>Parmeliaceae</taxon>
        <taxon>Imshaugia</taxon>
    </lineage>
</organism>
<gene>
    <name evidence="1" type="ORF">IMSHALPRED_000040</name>
</gene>
<dbReference type="EMBL" id="CAJPDT010000001">
    <property type="protein sequence ID" value="CAF9904411.1"/>
    <property type="molecule type" value="Genomic_DNA"/>
</dbReference>
<evidence type="ECO:0000313" key="2">
    <source>
        <dbReference type="Proteomes" id="UP000664534"/>
    </source>
</evidence>